<feature type="region of interest" description="Disordered" evidence="1">
    <location>
        <begin position="11"/>
        <end position="30"/>
    </location>
</feature>
<name>A0A2M8KXV8_9BACT</name>
<accession>A0A2M8KXV8</accession>
<reference evidence="4" key="1">
    <citation type="submission" date="2017-09" db="EMBL/GenBank/DDBJ databases">
        <title>Depth-based differentiation of microbial function through sediment-hosted aquifers and enrichment of novel symbionts in the deep terrestrial subsurface.</title>
        <authorList>
            <person name="Probst A.J."/>
            <person name="Ladd B."/>
            <person name="Jarett J.K."/>
            <person name="Geller-Mcgrath D.E."/>
            <person name="Sieber C.M.K."/>
            <person name="Emerson J.B."/>
            <person name="Anantharaman K."/>
            <person name="Thomas B.C."/>
            <person name="Malmstrom R."/>
            <person name="Stieglmeier M."/>
            <person name="Klingl A."/>
            <person name="Woyke T."/>
            <person name="Ryan C.M."/>
            <person name="Banfield J.F."/>
        </authorList>
    </citation>
    <scope>NUCLEOTIDE SEQUENCE [LARGE SCALE GENOMIC DNA]</scope>
</reference>
<evidence type="ECO:0008006" key="5">
    <source>
        <dbReference type="Google" id="ProtNLM"/>
    </source>
</evidence>
<gene>
    <name evidence="3" type="ORF">COU90_00440</name>
</gene>
<keyword evidence="2" id="KW-0472">Membrane</keyword>
<evidence type="ECO:0000313" key="4">
    <source>
        <dbReference type="Proteomes" id="UP000229098"/>
    </source>
</evidence>
<evidence type="ECO:0000256" key="2">
    <source>
        <dbReference type="SAM" id="Phobius"/>
    </source>
</evidence>
<dbReference type="AlphaFoldDB" id="A0A2M8KXV8"/>
<dbReference type="EMBL" id="PFEF01000003">
    <property type="protein sequence ID" value="PJE64727.1"/>
    <property type="molecule type" value="Genomic_DNA"/>
</dbReference>
<keyword evidence="2" id="KW-1133">Transmembrane helix</keyword>
<evidence type="ECO:0000313" key="3">
    <source>
        <dbReference type="EMBL" id="PJE64727.1"/>
    </source>
</evidence>
<dbReference type="Proteomes" id="UP000229098">
    <property type="component" value="Unassembled WGS sequence"/>
</dbReference>
<organism evidence="3 4">
    <name type="scientific">Candidatus Ryanbacteria bacterium CG10_big_fil_rev_8_21_14_0_10_43_42</name>
    <dbReference type="NCBI Taxonomy" id="1974864"/>
    <lineage>
        <taxon>Bacteria</taxon>
        <taxon>Candidatus Ryaniibacteriota</taxon>
    </lineage>
</organism>
<proteinExistence type="predicted"/>
<evidence type="ECO:0000256" key="1">
    <source>
        <dbReference type="SAM" id="MobiDB-lite"/>
    </source>
</evidence>
<keyword evidence="2" id="KW-0812">Transmembrane</keyword>
<protein>
    <recommendedName>
        <fullName evidence="5">DUF5673 domain-containing protein</fullName>
    </recommendedName>
</protein>
<sequence>MTSVINLKKHDRPLSSEKATPPLAPDQKKSERENFYRPILWEAEEYPYYRKSSDWYWAVGIITAGFFAVAIIVGNLLFGAFILLGGFTLALYGARRPQTVSFSISPKGVHVGDTIYPYESIKSFWIFYDPPHVKELSIESHKFIMPHIRIPLGNVNPANMRSYLQQFLPEEQQEEALTDSLARYFRF</sequence>
<feature type="transmembrane region" description="Helical" evidence="2">
    <location>
        <begin position="55"/>
        <end position="87"/>
    </location>
</feature>
<comment type="caution">
    <text evidence="3">The sequence shown here is derived from an EMBL/GenBank/DDBJ whole genome shotgun (WGS) entry which is preliminary data.</text>
</comment>